<keyword evidence="4" id="KW-1185">Reference proteome</keyword>
<gene>
    <name evidence="3" type="ORF">DBR06_SOUSAS110092</name>
</gene>
<dbReference type="Pfam" id="PF12448">
    <property type="entry name" value="Milton"/>
    <property type="match status" value="1"/>
</dbReference>
<feature type="domain" description="Trafficking kinesin-binding protein C-terminal" evidence="2">
    <location>
        <begin position="4"/>
        <end position="54"/>
    </location>
</feature>
<evidence type="ECO:0000313" key="3">
    <source>
        <dbReference type="EMBL" id="TEA38242.1"/>
    </source>
</evidence>
<evidence type="ECO:0000313" key="4">
    <source>
        <dbReference type="Proteomes" id="UP000295264"/>
    </source>
</evidence>
<dbReference type="EMBL" id="QWLN02004798">
    <property type="protein sequence ID" value="TEA38242.1"/>
    <property type="molecule type" value="Genomic_DNA"/>
</dbReference>
<feature type="region of interest" description="Disordered" evidence="1">
    <location>
        <begin position="1"/>
        <end position="24"/>
    </location>
</feature>
<proteinExistence type="predicted"/>
<dbReference type="InterPro" id="IPR022154">
    <property type="entry name" value="TRAK1/2_C"/>
</dbReference>
<reference evidence="3 4" key="1">
    <citation type="journal article" date="2018" name="Genomics">
        <title>Molecular footprints of inshore aquatic adaptation in Indo-Pacific humpback dolphin (Sousa chinensis).</title>
        <authorList>
            <person name="Ming Y."/>
            <person name="Jian J."/>
            <person name="Yu F."/>
            <person name="Yu X."/>
            <person name="Wang J."/>
            <person name="Liu W."/>
        </authorList>
    </citation>
    <scope>NUCLEOTIDE SEQUENCE [LARGE SCALE GENOMIC DNA]</scope>
    <source>
        <strain evidence="3">MY-2018</strain>
        <tissue evidence="3">Skin</tissue>
    </source>
</reference>
<accession>A0A484GR79</accession>
<dbReference type="Proteomes" id="UP000295264">
    <property type="component" value="Unassembled WGS sequence"/>
</dbReference>
<evidence type="ECO:0000256" key="1">
    <source>
        <dbReference type="SAM" id="MobiDB-lite"/>
    </source>
</evidence>
<organism evidence="3 4">
    <name type="scientific">Sousa chinensis</name>
    <name type="common">Indo-pacific humpbacked dolphin</name>
    <name type="synonym">Steno chinensis</name>
    <dbReference type="NCBI Taxonomy" id="103600"/>
    <lineage>
        <taxon>Eukaryota</taxon>
        <taxon>Metazoa</taxon>
        <taxon>Chordata</taxon>
        <taxon>Craniata</taxon>
        <taxon>Vertebrata</taxon>
        <taxon>Euteleostomi</taxon>
        <taxon>Mammalia</taxon>
        <taxon>Eutheria</taxon>
        <taxon>Laurasiatheria</taxon>
        <taxon>Artiodactyla</taxon>
        <taxon>Whippomorpha</taxon>
        <taxon>Cetacea</taxon>
        <taxon>Odontoceti</taxon>
        <taxon>Delphinidae</taxon>
        <taxon>Sousa</taxon>
    </lineage>
</organism>
<comment type="caution">
    <text evidence="3">The sequence shown here is derived from an EMBL/GenBank/DDBJ whole genome shotgun (WGS) entry which is preliminary data.</text>
</comment>
<protein>
    <recommendedName>
        <fullName evidence="2">Trafficking kinesin-binding protein C-terminal domain-containing protein</fullName>
    </recommendedName>
</protein>
<sequence>ENKSSYLGNEDENYKPRTPGTPAFHDLETTLRRLSVHQENYLLERRFFGQEQDR</sequence>
<name>A0A484GR79_SOUCH</name>
<evidence type="ECO:0000259" key="2">
    <source>
        <dbReference type="Pfam" id="PF12448"/>
    </source>
</evidence>
<dbReference type="AlphaFoldDB" id="A0A484GR79"/>
<feature type="non-terminal residue" evidence="3">
    <location>
        <position position="1"/>
    </location>
</feature>